<keyword evidence="3" id="KW-0934">Plastid</keyword>
<feature type="chain" id="PRO_5031365180" evidence="5">
    <location>
        <begin position="23"/>
        <end position="373"/>
    </location>
</feature>
<dbReference type="AlphaFoldDB" id="A0A7S3VGE7"/>
<organism evidence="6">
    <name type="scientific">Chaetoceros debilis</name>
    <dbReference type="NCBI Taxonomy" id="122233"/>
    <lineage>
        <taxon>Eukaryota</taxon>
        <taxon>Sar</taxon>
        <taxon>Stramenopiles</taxon>
        <taxon>Ochrophyta</taxon>
        <taxon>Bacillariophyta</taxon>
        <taxon>Coscinodiscophyceae</taxon>
        <taxon>Chaetocerotophycidae</taxon>
        <taxon>Chaetocerotales</taxon>
        <taxon>Chaetocerotaceae</taxon>
        <taxon>Chaetoceros</taxon>
    </lineage>
</organism>
<evidence type="ECO:0000256" key="4">
    <source>
        <dbReference type="SAM" id="MobiDB-lite"/>
    </source>
</evidence>
<dbReference type="Pfam" id="PF04278">
    <property type="entry name" value="Tic22"/>
    <property type="match status" value="1"/>
</dbReference>
<comment type="subcellular location">
    <subcellularLocation>
        <location evidence="1">Plastid</location>
        <location evidence="1">Chloroplast</location>
    </subcellularLocation>
</comment>
<sequence length="373" mass="40318">MKYSTSLMAAALLLQASQQTCAFSPAASIIIPQKTSPSLARDSTIEAIKSSLQATTSHNSNSDNTKEASNDNNADGRNYISALPDRRNIIQKTVASILLANVLSMTSIPSTADAVDLTLLDTQAKKFKKVPAFAIVDGKTGIPFMILRNTGSATAFFFTSLDGANAVLADAKRDAAERDEDTQAVWANARISAITMEFALKLAKGRPKAMAQNGTKFDTVYDLVPSLQALSDGQRMDKTGLYNEQGRVPLFYMDEFETGPDPEVVAASGGMDKTNRIPVFFEKKDLLEQWTKKYDPDRSGKVPEPQVKVMDLVDTFSTMVGGMSMSSIDARVAKNLYPIASLESRKQAVECEKARADGVPAYKLGQMNAVGGK</sequence>
<accession>A0A7S3VGE7</accession>
<name>A0A7S3VGE7_9STRA</name>
<evidence type="ECO:0000256" key="3">
    <source>
        <dbReference type="ARBA" id="ARBA00022640"/>
    </source>
</evidence>
<evidence type="ECO:0000256" key="5">
    <source>
        <dbReference type="SAM" id="SignalP"/>
    </source>
</evidence>
<protein>
    <submittedName>
        <fullName evidence="6">Uncharacterized protein</fullName>
    </submittedName>
</protein>
<evidence type="ECO:0000256" key="1">
    <source>
        <dbReference type="ARBA" id="ARBA00004229"/>
    </source>
</evidence>
<feature type="compositionally biased region" description="Polar residues" evidence="4">
    <location>
        <begin position="52"/>
        <end position="63"/>
    </location>
</feature>
<dbReference type="PANTHER" id="PTHR33926:SF4">
    <property type="entry name" value="PROTEIN TIC 22, CHLOROPLASTIC"/>
    <property type="match status" value="1"/>
</dbReference>
<dbReference type="GO" id="GO:0015031">
    <property type="term" value="P:protein transport"/>
    <property type="evidence" value="ECO:0007669"/>
    <property type="project" value="InterPro"/>
</dbReference>
<keyword evidence="5" id="KW-0732">Signal</keyword>
<evidence type="ECO:0000313" key="6">
    <source>
        <dbReference type="EMBL" id="CAE0477567.1"/>
    </source>
</evidence>
<evidence type="ECO:0000256" key="2">
    <source>
        <dbReference type="ARBA" id="ARBA00022528"/>
    </source>
</evidence>
<reference evidence="6" key="1">
    <citation type="submission" date="2021-01" db="EMBL/GenBank/DDBJ databases">
        <authorList>
            <person name="Corre E."/>
            <person name="Pelletier E."/>
            <person name="Niang G."/>
            <person name="Scheremetjew M."/>
            <person name="Finn R."/>
            <person name="Kale V."/>
            <person name="Holt S."/>
            <person name="Cochrane G."/>
            <person name="Meng A."/>
            <person name="Brown T."/>
            <person name="Cohen L."/>
        </authorList>
    </citation>
    <scope>NUCLEOTIDE SEQUENCE</scope>
    <source>
        <strain evidence="6">MM31A-1</strain>
    </source>
</reference>
<dbReference type="Gene3D" id="3.40.1350.100">
    <property type="match status" value="2"/>
</dbReference>
<dbReference type="InterPro" id="IPR007378">
    <property type="entry name" value="Tic22-like"/>
</dbReference>
<proteinExistence type="predicted"/>
<gene>
    <name evidence="6" type="ORF">CDEB00056_LOCUS22420</name>
</gene>
<dbReference type="EMBL" id="HBIO01029216">
    <property type="protein sequence ID" value="CAE0477567.1"/>
    <property type="molecule type" value="Transcribed_RNA"/>
</dbReference>
<dbReference type="PANTHER" id="PTHR33926">
    <property type="entry name" value="PROTEIN TIC 22, CHLOROPLASTIC"/>
    <property type="match status" value="1"/>
</dbReference>
<feature type="region of interest" description="Disordered" evidence="4">
    <location>
        <begin position="52"/>
        <end position="78"/>
    </location>
</feature>
<feature type="signal peptide" evidence="5">
    <location>
        <begin position="1"/>
        <end position="22"/>
    </location>
</feature>
<dbReference type="GO" id="GO:0009507">
    <property type="term" value="C:chloroplast"/>
    <property type="evidence" value="ECO:0007669"/>
    <property type="project" value="UniProtKB-SubCell"/>
</dbReference>
<keyword evidence="2" id="KW-0150">Chloroplast</keyword>